<comment type="caution">
    <text evidence="1">The sequence shown here is derived from an EMBL/GenBank/DDBJ whole genome shotgun (WGS) entry which is preliminary data.</text>
</comment>
<proteinExistence type="predicted"/>
<accession>A0A645GHZ3</accession>
<dbReference type="AlphaFoldDB" id="A0A645GHZ3"/>
<evidence type="ECO:0000313" key="1">
    <source>
        <dbReference type="EMBL" id="MPN25790.1"/>
    </source>
</evidence>
<dbReference type="EMBL" id="VSSQ01075087">
    <property type="protein sequence ID" value="MPN25790.1"/>
    <property type="molecule type" value="Genomic_DNA"/>
</dbReference>
<sequence>MRCQQRRRRHAQHARHLHGVRLRCGTRVLHIVEDVPHARQIGVARIGQRHLAGSALQKARAHVRFQLGDIARHPGRRHAEQARRRRKAALIHHRLEHVHRLKFVHSLAAFPKVPLHYFNIQNNELQTG</sequence>
<organism evidence="1">
    <name type="scientific">bioreactor metagenome</name>
    <dbReference type="NCBI Taxonomy" id="1076179"/>
    <lineage>
        <taxon>unclassified sequences</taxon>
        <taxon>metagenomes</taxon>
        <taxon>ecological metagenomes</taxon>
    </lineage>
</organism>
<name>A0A645GHZ3_9ZZZZ</name>
<reference evidence="1" key="1">
    <citation type="submission" date="2019-08" db="EMBL/GenBank/DDBJ databases">
        <authorList>
            <person name="Kucharzyk K."/>
            <person name="Murdoch R.W."/>
            <person name="Higgins S."/>
            <person name="Loffler F."/>
        </authorList>
    </citation>
    <scope>NUCLEOTIDE SEQUENCE</scope>
</reference>
<gene>
    <name evidence="1" type="ORF">SDC9_173205</name>
</gene>
<protein>
    <submittedName>
        <fullName evidence="1">Uncharacterized protein</fullName>
    </submittedName>
</protein>